<sequence>MGVVKFLDNQIKNERTYSHLFKSYETSPYCYNVMRGTETGKRSEEGAALAPRPPPQRVATISQATNYHEKTTLLSSDDEFQ</sequence>
<comment type="caution">
    <text evidence="1">The sequence shown here is derived from an EMBL/GenBank/DDBJ whole genome shotgun (WGS) entry which is preliminary data.</text>
</comment>
<dbReference type="Proteomes" id="UP001497472">
    <property type="component" value="Unassembled WGS sequence"/>
</dbReference>
<evidence type="ECO:0000313" key="1">
    <source>
        <dbReference type="EMBL" id="CAK1544988.1"/>
    </source>
</evidence>
<gene>
    <name evidence="1" type="ORF">LNINA_LOCUS4686</name>
</gene>
<accession>A0AAV1J905</accession>
<evidence type="ECO:0000313" key="2">
    <source>
        <dbReference type="Proteomes" id="UP001497472"/>
    </source>
</evidence>
<protein>
    <submittedName>
        <fullName evidence="1">Uncharacterized protein</fullName>
    </submittedName>
</protein>
<dbReference type="AlphaFoldDB" id="A0AAV1J905"/>
<proteinExistence type="predicted"/>
<dbReference type="EMBL" id="CAVLEF010000006">
    <property type="protein sequence ID" value="CAK1544988.1"/>
    <property type="molecule type" value="Genomic_DNA"/>
</dbReference>
<reference evidence="1 2" key="1">
    <citation type="submission" date="2023-11" db="EMBL/GenBank/DDBJ databases">
        <authorList>
            <person name="Okamura Y."/>
        </authorList>
    </citation>
    <scope>NUCLEOTIDE SEQUENCE [LARGE SCALE GENOMIC DNA]</scope>
</reference>
<name>A0AAV1J905_9NEOP</name>
<keyword evidence="2" id="KW-1185">Reference proteome</keyword>
<organism evidence="1 2">
    <name type="scientific">Leptosia nina</name>
    <dbReference type="NCBI Taxonomy" id="320188"/>
    <lineage>
        <taxon>Eukaryota</taxon>
        <taxon>Metazoa</taxon>
        <taxon>Ecdysozoa</taxon>
        <taxon>Arthropoda</taxon>
        <taxon>Hexapoda</taxon>
        <taxon>Insecta</taxon>
        <taxon>Pterygota</taxon>
        <taxon>Neoptera</taxon>
        <taxon>Endopterygota</taxon>
        <taxon>Lepidoptera</taxon>
        <taxon>Glossata</taxon>
        <taxon>Ditrysia</taxon>
        <taxon>Papilionoidea</taxon>
        <taxon>Pieridae</taxon>
        <taxon>Pierinae</taxon>
        <taxon>Leptosia</taxon>
    </lineage>
</organism>